<keyword evidence="5" id="KW-1185">Reference proteome</keyword>
<dbReference type="Proteomes" id="UP001499895">
    <property type="component" value="Unassembled WGS sequence"/>
</dbReference>
<gene>
    <name evidence="4" type="ORF">GCM10009544_48130</name>
</gene>
<name>A0ABP3KIF8_9ACTN</name>
<organism evidence="4 5">
    <name type="scientific">Streptomyces stramineus</name>
    <dbReference type="NCBI Taxonomy" id="173861"/>
    <lineage>
        <taxon>Bacteria</taxon>
        <taxon>Bacillati</taxon>
        <taxon>Actinomycetota</taxon>
        <taxon>Actinomycetes</taxon>
        <taxon>Kitasatosporales</taxon>
        <taxon>Streptomycetaceae</taxon>
        <taxon>Streptomyces</taxon>
    </lineage>
</organism>
<dbReference type="SMART" id="SM00421">
    <property type="entry name" value="HTH_LUXR"/>
    <property type="match status" value="1"/>
</dbReference>
<evidence type="ECO:0000313" key="5">
    <source>
        <dbReference type="Proteomes" id="UP001499895"/>
    </source>
</evidence>
<proteinExistence type="predicted"/>
<sequence length="243" mass="25505">MSRNTKGEEMSAGCPSDDPVRGESVLVVHSAPAYRCGLALALKESGFGVHESDSIELSGGMEWDACLLHVPSDDMSEVGGLKQIWPSRSVVALLTDPTVDDYRSALRAGVEGLVAHDADLDEIGEVLRCALRGDVRIPAAVARALAERTPAVPGAPDLSVCETGLLRDLASGRAVAEIAKSSGYSERHMYRRVQHLYSRVGARNRSEAVAAAARWGLLADTGSGTESAVHSGGPEFRRAGGGG</sequence>
<evidence type="ECO:0000313" key="4">
    <source>
        <dbReference type="EMBL" id="GAA0480574.1"/>
    </source>
</evidence>
<dbReference type="InterPro" id="IPR016032">
    <property type="entry name" value="Sig_transdc_resp-reg_C-effctor"/>
</dbReference>
<keyword evidence="1" id="KW-0238">DNA-binding</keyword>
<evidence type="ECO:0000259" key="3">
    <source>
        <dbReference type="SMART" id="SM00421"/>
    </source>
</evidence>
<comment type="caution">
    <text evidence="4">The sequence shown here is derived from an EMBL/GenBank/DDBJ whole genome shotgun (WGS) entry which is preliminary data.</text>
</comment>
<feature type="domain" description="HTH luxR-type" evidence="3">
    <location>
        <begin position="155"/>
        <end position="212"/>
    </location>
</feature>
<protein>
    <recommendedName>
        <fullName evidence="3">HTH luxR-type domain-containing protein</fullName>
    </recommendedName>
</protein>
<feature type="region of interest" description="Disordered" evidence="2">
    <location>
        <begin position="1"/>
        <end position="21"/>
    </location>
</feature>
<dbReference type="EMBL" id="BAAAHB010000066">
    <property type="protein sequence ID" value="GAA0480574.1"/>
    <property type="molecule type" value="Genomic_DNA"/>
</dbReference>
<reference evidence="5" key="1">
    <citation type="journal article" date="2019" name="Int. J. Syst. Evol. Microbiol.">
        <title>The Global Catalogue of Microorganisms (GCM) 10K type strain sequencing project: providing services to taxonomists for standard genome sequencing and annotation.</title>
        <authorList>
            <consortium name="The Broad Institute Genomics Platform"/>
            <consortium name="The Broad Institute Genome Sequencing Center for Infectious Disease"/>
            <person name="Wu L."/>
            <person name="Ma J."/>
        </authorList>
    </citation>
    <scope>NUCLEOTIDE SEQUENCE [LARGE SCALE GENOMIC DNA]</scope>
    <source>
        <strain evidence="5">JCM 10649</strain>
    </source>
</reference>
<accession>A0ABP3KIF8</accession>
<dbReference type="SUPFAM" id="SSF46894">
    <property type="entry name" value="C-terminal effector domain of the bipartite response regulators"/>
    <property type="match status" value="1"/>
</dbReference>
<dbReference type="InterPro" id="IPR039420">
    <property type="entry name" value="WalR-like"/>
</dbReference>
<feature type="region of interest" description="Disordered" evidence="2">
    <location>
        <begin position="223"/>
        <end position="243"/>
    </location>
</feature>
<dbReference type="SUPFAM" id="SSF52172">
    <property type="entry name" value="CheY-like"/>
    <property type="match status" value="1"/>
</dbReference>
<dbReference type="InterPro" id="IPR011006">
    <property type="entry name" value="CheY-like_superfamily"/>
</dbReference>
<dbReference type="PANTHER" id="PTHR43214:SF43">
    <property type="entry name" value="TWO-COMPONENT RESPONSE REGULATOR"/>
    <property type="match status" value="1"/>
</dbReference>
<dbReference type="PANTHER" id="PTHR43214">
    <property type="entry name" value="TWO-COMPONENT RESPONSE REGULATOR"/>
    <property type="match status" value="1"/>
</dbReference>
<evidence type="ECO:0000256" key="1">
    <source>
        <dbReference type="ARBA" id="ARBA00023125"/>
    </source>
</evidence>
<dbReference type="InterPro" id="IPR000792">
    <property type="entry name" value="Tscrpt_reg_LuxR_C"/>
</dbReference>
<dbReference type="Gene3D" id="3.40.50.2300">
    <property type="match status" value="1"/>
</dbReference>
<evidence type="ECO:0000256" key="2">
    <source>
        <dbReference type="SAM" id="MobiDB-lite"/>
    </source>
</evidence>